<reference evidence="3" key="1">
    <citation type="submission" date="2021-02" db="EMBL/GenBank/DDBJ databases">
        <authorList>
            <person name="Nowell W R."/>
        </authorList>
    </citation>
    <scope>NUCLEOTIDE SEQUENCE</scope>
</reference>
<keyword evidence="4" id="KW-1185">Reference proteome</keyword>
<evidence type="ECO:0000313" key="3">
    <source>
        <dbReference type="EMBL" id="CAF1353789.1"/>
    </source>
</evidence>
<accession>A0A815HKF5</accession>
<feature type="transmembrane region" description="Helical" evidence="2">
    <location>
        <begin position="39"/>
        <end position="62"/>
    </location>
</feature>
<dbReference type="InterPro" id="IPR050952">
    <property type="entry name" value="TRIM-NHL_E3_ligases"/>
</dbReference>
<organism evidence="3 4">
    <name type="scientific">Adineta ricciae</name>
    <name type="common">Rotifer</name>
    <dbReference type="NCBI Taxonomy" id="249248"/>
    <lineage>
        <taxon>Eukaryota</taxon>
        <taxon>Metazoa</taxon>
        <taxon>Spiralia</taxon>
        <taxon>Gnathifera</taxon>
        <taxon>Rotifera</taxon>
        <taxon>Eurotatoria</taxon>
        <taxon>Bdelloidea</taxon>
        <taxon>Adinetida</taxon>
        <taxon>Adinetidae</taxon>
        <taxon>Adineta</taxon>
    </lineage>
</organism>
<comment type="caution">
    <text evidence="3">The sequence shown here is derived from an EMBL/GenBank/DDBJ whole genome shotgun (WGS) entry which is preliminary data.</text>
</comment>
<dbReference type="CDD" id="cd05819">
    <property type="entry name" value="NHL"/>
    <property type="match status" value="1"/>
</dbReference>
<gene>
    <name evidence="3" type="ORF">XAT740_LOCUS31630</name>
</gene>
<keyword evidence="2" id="KW-0812">Transmembrane</keyword>
<name>A0A815HKF5_ADIRI</name>
<evidence type="ECO:0000256" key="1">
    <source>
        <dbReference type="ARBA" id="ARBA00022737"/>
    </source>
</evidence>
<keyword evidence="1" id="KW-0677">Repeat</keyword>
<evidence type="ECO:0000256" key="2">
    <source>
        <dbReference type="SAM" id="Phobius"/>
    </source>
</evidence>
<dbReference type="Gene3D" id="2.120.10.30">
    <property type="entry name" value="TolB, C-terminal domain"/>
    <property type="match status" value="2"/>
</dbReference>
<dbReference type="PANTHER" id="PTHR24104">
    <property type="entry name" value="E3 UBIQUITIN-PROTEIN LIGASE NHLRC1-RELATED"/>
    <property type="match status" value="1"/>
</dbReference>
<dbReference type="AlphaFoldDB" id="A0A815HKF5"/>
<protein>
    <submittedName>
        <fullName evidence="3">Uncharacterized protein</fullName>
    </submittedName>
</protein>
<dbReference type="InterPro" id="IPR011042">
    <property type="entry name" value="6-blade_b-propeller_TolB-like"/>
</dbReference>
<dbReference type="Pfam" id="PF01436">
    <property type="entry name" value="NHL"/>
    <property type="match status" value="1"/>
</dbReference>
<sequence length="385" mass="42799">MVHNKINIGHLEPVDSITIKTTNIQSRVLCIHYRSKKSIWAICLIIFAILILSGVIIAKTIFTKRTQNSQKKISTTMTTTTTTGRVNTNTKWKQNGITIVGGRGKGNELDQLDNPKGIDIDDDGSVYIADENNHRIVRWISDAKNGEVVAGGNDSGDRIDQLFFPIEVVIDKKNNSLIICDTGNHRVVEWSLTYPQNPQILISKIVCDGLAIDNNGELYISEWINNKIIRLQQGAKQGVVVIGENGVGDDFNQLSSPGNLVVDQDYSIYVSDRKNHRVMKWLKGAKQGIVVAGGHSMGNNFNQLAYPKGLIVDHLGNVYVADPSNYRVMRWLNGSQVGSIIVELLSCVENSDGMCLLDDISLDRQGNLYIVNTFNHTVQKFYIDD</sequence>
<dbReference type="Proteomes" id="UP000663828">
    <property type="component" value="Unassembled WGS sequence"/>
</dbReference>
<dbReference type="InterPro" id="IPR001258">
    <property type="entry name" value="NHL_repeat"/>
</dbReference>
<dbReference type="EMBL" id="CAJNOR010002894">
    <property type="protein sequence ID" value="CAF1353789.1"/>
    <property type="molecule type" value="Genomic_DNA"/>
</dbReference>
<keyword evidence="2" id="KW-1133">Transmembrane helix</keyword>
<proteinExistence type="predicted"/>
<keyword evidence="2" id="KW-0472">Membrane</keyword>
<dbReference type="SUPFAM" id="SSF63829">
    <property type="entry name" value="Calcium-dependent phosphotriesterase"/>
    <property type="match status" value="1"/>
</dbReference>
<evidence type="ECO:0000313" key="4">
    <source>
        <dbReference type="Proteomes" id="UP000663828"/>
    </source>
</evidence>